<sequence>MSTDAPPPDQRYALSEILGALTHALDITEGQPPGHALRSCLIGMRLAEVIDLPEADRSALFYALLMKDAGCSANASRMAEIFSTDDLELKRTSKFLDTDDTRAERRWAITSAGRGRGISGRLKAIIELARTGAFADDLFAARCERGAEIARMLELPEASAQAIRALDEHWNGGGRPSGRSGDEIPLLGRILCLSQTVEVFCAAAGPYEAIEVATARRGTWFDPDLVDALTSLPIGDPLWTSLVEDDPAASVAEHDPGDRMVTADDAQLDRIAEAFARVIDAKSPYTFNHSSRVADVTIGIAIQSGIDGARLRDLRRAALLHDIGKLAVSNAILDKPGRLTDEEFDAIKEHPRQTLAILSRASCFSPIAELAANHHEKLDGSGYHRGITAEHLTPEMRILAVADIYEALTANRPYRDGMPLEKAMGIIGSDAPHKLDAEAFAALQAWVQTDDPAVLPGRDADVVTLEPQGPGQQERRAA</sequence>
<reference evidence="3" key="1">
    <citation type="submission" date="2021-11" db="EMBL/GenBank/DDBJ databases">
        <title>Cultivation dependent microbiological survey of springs from the worlds oldest radium mine currently devoted to the extraction of radon-saturated water.</title>
        <authorList>
            <person name="Kapinusova G."/>
            <person name="Smrhova T."/>
            <person name="Strejcek M."/>
            <person name="Suman J."/>
            <person name="Jani K."/>
            <person name="Pajer P."/>
            <person name="Uhlik O."/>
        </authorList>
    </citation>
    <scope>NUCLEOTIDE SEQUENCE [LARGE SCALE GENOMIC DNA]</scope>
    <source>
        <strain evidence="3">J379</strain>
    </source>
</reference>
<dbReference type="RefSeq" id="WP_353866501.1">
    <property type="nucleotide sequence ID" value="NZ_CP088295.1"/>
</dbReference>
<gene>
    <name evidence="2" type="ORF">LRS13_11310</name>
</gene>
<organism evidence="2 3">
    <name type="scientific">Svornostia abyssi</name>
    <dbReference type="NCBI Taxonomy" id="2898438"/>
    <lineage>
        <taxon>Bacteria</taxon>
        <taxon>Bacillati</taxon>
        <taxon>Actinomycetota</taxon>
        <taxon>Thermoleophilia</taxon>
        <taxon>Solirubrobacterales</taxon>
        <taxon>Baekduiaceae</taxon>
        <taxon>Svornostia</taxon>
    </lineage>
</organism>
<dbReference type="CDD" id="cd00077">
    <property type="entry name" value="HDc"/>
    <property type="match status" value="1"/>
</dbReference>
<name>A0ABY5PNH1_9ACTN</name>
<evidence type="ECO:0000313" key="2">
    <source>
        <dbReference type="EMBL" id="UUY06070.1"/>
    </source>
</evidence>
<keyword evidence="3" id="KW-1185">Reference proteome</keyword>
<dbReference type="Proteomes" id="UP001058860">
    <property type="component" value="Chromosome"/>
</dbReference>
<feature type="domain" description="HD-GYP" evidence="1">
    <location>
        <begin position="264"/>
        <end position="459"/>
    </location>
</feature>
<dbReference type="SMART" id="SM00471">
    <property type="entry name" value="HDc"/>
    <property type="match status" value="1"/>
</dbReference>
<dbReference type="Pfam" id="PF13487">
    <property type="entry name" value="HD_5"/>
    <property type="match status" value="2"/>
</dbReference>
<dbReference type="SUPFAM" id="SSF109604">
    <property type="entry name" value="HD-domain/PDEase-like"/>
    <property type="match status" value="2"/>
</dbReference>
<dbReference type="InterPro" id="IPR003607">
    <property type="entry name" value="HD/PDEase_dom"/>
</dbReference>
<dbReference type="PROSITE" id="PS51832">
    <property type="entry name" value="HD_GYP"/>
    <property type="match status" value="1"/>
</dbReference>
<dbReference type="PANTHER" id="PTHR43155">
    <property type="entry name" value="CYCLIC DI-GMP PHOSPHODIESTERASE PA4108-RELATED"/>
    <property type="match status" value="1"/>
</dbReference>
<dbReference type="PANTHER" id="PTHR43155:SF1">
    <property type="entry name" value="3'3'-CGAMP-SPECIFIC PHOSPHODIESTERASE 1"/>
    <property type="match status" value="1"/>
</dbReference>
<accession>A0ABY5PNH1</accession>
<proteinExistence type="predicted"/>
<dbReference type="Gene3D" id="1.10.3210.10">
    <property type="entry name" value="Hypothetical protein af1432"/>
    <property type="match status" value="2"/>
</dbReference>
<dbReference type="InterPro" id="IPR037522">
    <property type="entry name" value="HD_GYP_dom"/>
</dbReference>
<protein>
    <submittedName>
        <fullName evidence="2">HD domain-containing protein</fullName>
    </submittedName>
</protein>
<dbReference type="EMBL" id="CP088295">
    <property type="protein sequence ID" value="UUY06070.1"/>
    <property type="molecule type" value="Genomic_DNA"/>
</dbReference>
<evidence type="ECO:0000313" key="3">
    <source>
        <dbReference type="Proteomes" id="UP001058860"/>
    </source>
</evidence>
<evidence type="ECO:0000259" key="1">
    <source>
        <dbReference type="PROSITE" id="PS51832"/>
    </source>
</evidence>